<proteinExistence type="inferred from homology"/>
<comment type="subcellular location">
    <subcellularLocation>
        <location evidence="1 11">Cytoplasm</location>
    </subcellularLocation>
</comment>
<dbReference type="InterPro" id="IPR001278">
    <property type="entry name" value="Arg-tRNA-ligase"/>
</dbReference>
<evidence type="ECO:0000256" key="7">
    <source>
        <dbReference type="ARBA" id="ARBA00022840"/>
    </source>
</evidence>
<feature type="domain" description="Arginyl tRNA synthetase N-terminal" evidence="15">
    <location>
        <begin position="5"/>
        <end position="94"/>
    </location>
</feature>
<organism evidence="16 17">
    <name type="scientific">Eilatimonas milleporae</name>
    <dbReference type="NCBI Taxonomy" id="911205"/>
    <lineage>
        <taxon>Bacteria</taxon>
        <taxon>Pseudomonadati</taxon>
        <taxon>Pseudomonadota</taxon>
        <taxon>Alphaproteobacteria</taxon>
        <taxon>Kordiimonadales</taxon>
        <taxon>Kordiimonadaceae</taxon>
        <taxon>Eilatimonas</taxon>
    </lineage>
</organism>
<dbReference type="PANTHER" id="PTHR11956">
    <property type="entry name" value="ARGINYL-TRNA SYNTHETASE"/>
    <property type="match status" value="1"/>
</dbReference>
<dbReference type="InParanoid" id="A0A3M0C591"/>
<sequence>MNVFKYFRALLEKELETLAASGNLPVGLKTDAITVEPPRDAAHGDMATNAALVLAKQAAIKPRDLATKLVPGLLALDEVDDVEIAGPGFINIRLAPSFWQGCVSGIVASGLSYGDSTLGGNEAVNVEYVSANPTGPLHVGHTRGAVFGDALANLLTKAGYRVTKEYYINDAGSQIDTLARSAYLRYCEVHGRHIGDIPEGLYPGDYLIPVGQALKEKYGDRFLDEEEGAWLSVVREDATAAMMSLIRSDLEALGITQEIFHSEKALHASGEIEAAIEDLRAAGHIYEGVLEPPKGKKPDDWEPREQTLFRATDFGDDVDRPLKKSDGTYTYFAADIAYHHDKIKRGFHAMIDVWGADHGGYVKRMQAAVRALDDKADLDVKLCQLVRLFRAGEPVKMSKRAGTFITMRDVVDEVGRDVTRFIMLTRKNDAPLDFDFTKVTEQSRDNPVFYVQYAHARVCSVLRKAQELFPHMDTDDSALAGADLSRLTRDGELALIRHMAAWPRLVESAAEAHEPHRVAFFLYDLASEFHTLWNRGNDDPSDRFLIEEDAGLTQARLALLRAAALVIASGLSVLGVVPVKEMR</sequence>
<feature type="domain" description="DALR anticodon binding" evidence="14">
    <location>
        <begin position="451"/>
        <end position="582"/>
    </location>
</feature>
<dbReference type="InterPro" id="IPR009080">
    <property type="entry name" value="tRNAsynth_Ia_anticodon-bd"/>
</dbReference>
<keyword evidence="5 11" id="KW-0436">Ligase</keyword>
<dbReference type="InterPro" id="IPR001412">
    <property type="entry name" value="aa-tRNA-synth_I_CS"/>
</dbReference>
<evidence type="ECO:0000256" key="9">
    <source>
        <dbReference type="ARBA" id="ARBA00023146"/>
    </source>
</evidence>
<comment type="subunit">
    <text evidence="3 11">Monomer.</text>
</comment>
<evidence type="ECO:0000256" key="3">
    <source>
        <dbReference type="ARBA" id="ARBA00011245"/>
    </source>
</evidence>
<dbReference type="SUPFAM" id="SSF55190">
    <property type="entry name" value="Arginyl-tRNA synthetase (ArgRS), N-terminal 'additional' domain"/>
    <property type="match status" value="1"/>
</dbReference>
<dbReference type="Gene3D" id="3.40.50.620">
    <property type="entry name" value="HUPs"/>
    <property type="match status" value="1"/>
</dbReference>
<keyword evidence="4 11" id="KW-0963">Cytoplasm</keyword>
<dbReference type="InterPro" id="IPR035684">
    <property type="entry name" value="ArgRS_core"/>
</dbReference>
<dbReference type="InterPro" id="IPR036695">
    <property type="entry name" value="Arg-tRNA-synth_N_sf"/>
</dbReference>
<comment type="catalytic activity">
    <reaction evidence="10 11">
        <text>tRNA(Arg) + L-arginine + ATP = L-arginyl-tRNA(Arg) + AMP + diphosphate</text>
        <dbReference type="Rhea" id="RHEA:20301"/>
        <dbReference type="Rhea" id="RHEA-COMP:9658"/>
        <dbReference type="Rhea" id="RHEA-COMP:9673"/>
        <dbReference type="ChEBI" id="CHEBI:30616"/>
        <dbReference type="ChEBI" id="CHEBI:32682"/>
        <dbReference type="ChEBI" id="CHEBI:33019"/>
        <dbReference type="ChEBI" id="CHEBI:78442"/>
        <dbReference type="ChEBI" id="CHEBI:78513"/>
        <dbReference type="ChEBI" id="CHEBI:456215"/>
        <dbReference type="EC" id="6.1.1.19"/>
    </reaction>
</comment>
<dbReference type="Proteomes" id="UP000271227">
    <property type="component" value="Unassembled WGS sequence"/>
</dbReference>
<dbReference type="Gene3D" id="3.30.1360.70">
    <property type="entry name" value="Arginyl tRNA synthetase N-terminal domain"/>
    <property type="match status" value="1"/>
</dbReference>
<keyword evidence="13" id="KW-1133">Transmembrane helix</keyword>
<dbReference type="Gene3D" id="1.10.730.10">
    <property type="entry name" value="Isoleucyl-tRNA Synthetase, Domain 1"/>
    <property type="match status" value="1"/>
</dbReference>
<reference evidence="16 17" key="1">
    <citation type="submission" date="2018-10" db="EMBL/GenBank/DDBJ databases">
        <title>Genomic Encyclopedia of Archaeal and Bacterial Type Strains, Phase II (KMG-II): from individual species to whole genera.</title>
        <authorList>
            <person name="Goeker M."/>
        </authorList>
    </citation>
    <scope>NUCLEOTIDE SEQUENCE [LARGE SCALE GENOMIC DNA]</scope>
    <source>
        <strain evidence="16 17">DSM 25217</strain>
    </source>
</reference>
<evidence type="ECO:0000259" key="14">
    <source>
        <dbReference type="SMART" id="SM00836"/>
    </source>
</evidence>
<dbReference type="PROSITE" id="PS00178">
    <property type="entry name" value="AA_TRNA_LIGASE_I"/>
    <property type="match status" value="1"/>
</dbReference>
<dbReference type="CDD" id="cd00671">
    <property type="entry name" value="ArgRS_core"/>
    <property type="match status" value="1"/>
</dbReference>
<feature type="short sequence motif" description="'HIGH' region" evidence="11">
    <location>
        <begin position="131"/>
        <end position="141"/>
    </location>
</feature>
<name>A0A3M0C591_9PROT</name>
<dbReference type="SUPFAM" id="SSF47323">
    <property type="entry name" value="Anticodon-binding domain of a subclass of class I aminoacyl-tRNA synthetases"/>
    <property type="match status" value="1"/>
</dbReference>
<dbReference type="OrthoDB" id="9803211at2"/>
<dbReference type="GO" id="GO:0005524">
    <property type="term" value="F:ATP binding"/>
    <property type="evidence" value="ECO:0007669"/>
    <property type="project" value="UniProtKB-UniRule"/>
</dbReference>
<dbReference type="AlphaFoldDB" id="A0A3M0C591"/>
<dbReference type="EMBL" id="REFR01000012">
    <property type="protein sequence ID" value="RMB05011.1"/>
    <property type="molecule type" value="Genomic_DNA"/>
</dbReference>
<dbReference type="GO" id="GO:0004814">
    <property type="term" value="F:arginine-tRNA ligase activity"/>
    <property type="evidence" value="ECO:0007669"/>
    <property type="project" value="UniProtKB-UniRule"/>
</dbReference>
<evidence type="ECO:0000256" key="1">
    <source>
        <dbReference type="ARBA" id="ARBA00004496"/>
    </source>
</evidence>
<dbReference type="Pfam" id="PF00750">
    <property type="entry name" value="tRNA-synt_1d"/>
    <property type="match status" value="1"/>
</dbReference>
<keyword evidence="13" id="KW-0472">Membrane</keyword>
<evidence type="ECO:0000256" key="13">
    <source>
        <dbReference type="SAM" id="Phobius"/>
    </source>
</evidence>
<dbReference type="RefSeq" id="WP_121939260.1">
    <property type="nucleotide sequence ID" value="NZ_REFR01000012.1"/>
</dbReference>
<evidence type="ECO:0000256" key="12">
    <source>
        <dbReference type="RuleBase" id="RU363038"/>
    </source>
</evidence>
<dbReference type="PANTHER" id="PTHR11956:SF5">
    <property type="entry name" value="ARGININE--TRNA LIGASE, CYTOPLASMIC"/>
    <property type="match status" value="1"/>
</dbReference>
<dbReference type="NCBIfam" id="TIGR00456">
    <property type="entry name" value="argS"/>
    <property type="match status" value="1"/>
</dbReference>
<evidence type="ECO:0000256" key="4">
    <source>
        <dbReference type="ARBA" id="ARBA00022490"/>
    </source>
</evidence>
<accession>A0A3M0C591</accession>
<feature type="transmembrane region" description="Helical" evidence="13">
    <location>
        <begin position="558"/>
        <end position="579"/>
    </location>
</feature>
<evidence type="ECO:0000256" key="10">
    <source>
        <dbReference type="ARBA" id="ARBA00049339"/>
    </source>
</evidence>
<dbReference type="SMART" id="SM00836">
    <property type="entry name" value="DALR_1"/>
    <property type="match status" value="1"/>
</dbReference>
<keyword evidence="6 11" id="KW-0547">Nucleotide-binding</keyword>
<comment type="similarity">
    <text evidence="2 11 12">Belongs to the class-I aminoacyl-tRNA synthetase family.</text>
</comment>
<evidence type="ECO:0000256" key="11">
    <source>
        <dbReference type="HAMAP-Rule" id="MF_00123"/>
    </source>
</evidence>
<dbReference type="InterPro" id="IPR008909">
    <property type="entry name" value="DALR_anticod-bd"/>
</dbReference>
<dbReference type="EC" id="6.1.1.19" evidence="11"/>
<evidence type="ECO:0000256" key="5">
    <source>
        <dbReference type="ARBA" id="ARBA00022598"/>
    </source>
</evidence>
<keyword evidence="8 11" id="KW-0648">Protein biosynthesis</keyword>
<dbReference type="GO" id="GO:0005737">
    <property type="term" value="C:cytoplasm"/>
    <property type="evidence" value="ECO:0007669"/>
    <property type="project" value="UniProtKB-SubCell"/>
</dbReference>
<dbReference type="Pfam" id="PF03485">
    <property type="entry name" value="Arg_tRNA_synt_N"/>
    <property type="match status" value="1"/>
</dbReference>
<keyword evidence="17" id="KW-1185">Reference proteome</keyword>
<dbReference type="PRINTS" id="PR01038">
    <property type="entry name" value="TRNASYNTHARG"/>
</dbReference>
<keyword evidence="13" id="KW-0812">Transmembrane</keyword>
<evidence type="ECO:0000313" key="17">
    <source>
        <dbReference type="Proteomes" id="UP000271227"/>
    </source>
</evidence>
<dbReference type="InterPro" id="IPR014729">
    <property type="entry name" value="Rossmann-like_a/b/a_fold"/>
</dbReference>
<dbReference type="SMART" id="SM01016">
    <property type="entry name" value="Arg_tRNA_synt_N"/>
    <property type="match status" value="1"/>
</dbReference>
<comment type="caution">
    <text evidence="16">The sequence shown here is derived from an EMBL/GenBank/DDBJ whole genome shotgun (WGS) entry which is preliminary data.</text>
</comment>
<dbReference type="InterPro" id="IPR005148">
    <property type="entry name" value="Arg-tRNA-synth_N"/>
</dbReference>
<evidence type="ECO:0000313" key="16">
    <source>
        <dbReference type="EMBL" id="RMB05011.1"/>
    </source>
</evidence>
<gene>
    <name evidence="11" type="primary">argS</name>
    <name evidence="16" type="ORF">BXY39_2589</name>
</gene>
<evidence type="ECO:0000259" key="15">
    <source>
        <dbReference type="SMART" id="SM01016"/>
    </source>
</evidence>
<evidence type="ECO:0000256" key="2">
    <source>
        <dbReference type="ARBA" id="ARBA00005594"/>
    </source>
</evidence>
<dbReference type="SUPFAM" id="SSF52374">
    <property type="entry name" value="Nucleotidylyl transferase"/>
    <property type="match status" value="1"/>
</dbReference>
<dbReference type="HAMAP" id="MF_00123">
    <property type="entry name" value="Arg_tRNA_synth"/>
    <property type="match status" value="1"/>
</dbReference>
<dbReference type="GO" id="GO:0006420">
    <property type="term" value="P:arginyl-tRNA aminoacylation"/>
    <property type="evidence" value="ECO:0007669"/>
    <property type="project" value="UniProtKB-UniRule"/>
</dbReference>
<evidence type="ECO:0000256" key="8">
    <source>
        <dbReference type="ARBA" id="ARBA00022917"/>
    </source>
</evidence>
<dbReference type="Pfam" id="PF05746">
    <property type="entry name" value="DALR_1"/>
    <property type="match status" value="1"/>
</dbReference>
<protein>
    <recommendedName>
        <fullName evidence="11">Arginine--tRNA ligase</fullName>
        <ecNumber evidence="11">6.1.1.19</ecNumber>
    </recommendedName>
    <alternativeName>
        <fullName evidence="11">Arginyl-tRNA synthetase</fullName>
        <shortName evidence="11">ArgRS</shortName>
    </alternativeName>
</protein>
<keyword evidence="9 11" id="KW-0030">Aminoacyl-tRNA synthetase</keyword>
<evidence type="ECO:0000256" key="6">
    <source>
        <dbReference type="ARBA" id="ARBA00022741"/>
    </source>
</evidence>
<dbReference type="FunCoup" id="A0A3M0C591">
    <property type="interactions" value="530"/>
</dbReference>
<dbReference type="FunFam" id="3.40.50.620:FF:000062">
    <property type="entry name" value="Arginine--tRNA ligase"/>
    <property type="match status" value="1"/>
</dbReference>
<keyword evidence="7 11" id="KW-0067">ATP-binding</keyword>